<accession>A0A3P7NRI3</accession>
<sequence>MIDRFDRWLYIVRKGDILSERFELTLEILPHVSCYEGFLLLLEIWRHFQRRGASYNSVLAVHSAILKGEDARLHVSFH</sequence>
<keyword evidence="2" id="KW-1185">Reference proteome</keyword>
<gene>
    <name evidence="1" type="ORF">CGOC_LOCUS13727</name>
</gene>
<protein>
    <submittedName>
        <fullName evidence="1">Uncharacterized protein</fullName>
    </submittedName>
</protein>
<dbReference type="EMBL" id="UYRV01134371">
    <property type="protein sequence ID" value="VDN38408.1"/>
    <property type="molecule type" value="Genomic_DNA"/>
</dbReference>
<dbReference type="Proteomes" id="UP000271889">
    <property type="component" value="Unassembled WGS sequence"/>
</dbReference>
<organism evidence="1 2">
    <name type="scientific">Cylicostephanus goldi</name>
    <name type="common">Nematode worm</name>
    <dbReference type="NCBI Taxonomy" id="71465"/>
    <lineage>
        <taxon>Eukaryota</taxon>
        <taxon>Metazoa</taxon>
        <taxon>Ecdysozoa</taxon>
        <taxon>Nematoda</taxon>
        <taxon>Chromadorea</taxon>
        <taxon>Rhabditida</taxon>
        <taxon>Rhabditina</taxon>
        <taxon>Rhabditomorpha</taxon>
        <taxon>Strongyloidea</taxon>
        <taxon>Strongylidae</taxon>
        <taxon>Cylicostephanus</taxon>
    </lineage>
</organism>
<dbReference type="AlphaFoldDB" id="A0A3P7NRI3"/>
<evidence type="ECO:0000313" key="1">
    <source>
        <dbReference type="EMBL" id="VDN38408.1"/>
    </source>
</evidence>
<evidence type="ECO:0000313" key="2">
    <source>
        <dbReference type="Proteomes" id="UP000271889"/>
    </source>
</evidence>
<dbReference type="OrthoDB" id="5872892at2759"/>
<name>A0A3P7NRI3_CYLGO</name>
<reference evidence="1 2" key="1">
    <citation type="submission" date="2018-11" db="EMBL/GenBank/DDBJ databases">
        <authorList>
            <consortium name="Pathogen Informatics"/>
        </authorList>
    </citation>
    <scope>NUCLEOTIDE SEQUENCE [LARGE SCALE GENOMIC DNA]</scope>
</reference>
<proteinExistence type="predicted"/>